<organism evidence="4 5">
    <name type="scientific">Alligator sinensis</name>
    <name type="common">Chinese alligator</name>
    <dbReference type="NCBI Taxonomy" id="38654"/>
    <lineage>
        <taxon>Eukaryota</taxon>
        <taxon>Metazoa</taxon>
        <taxon>Chordata</taxon>
        <taxon>Craniata</taxon>
        <taxon>Vertebrata</taxon>
        <taxon>Euteleostomi</taxon>
        <taxon>Archelosauria</taxon>
        <taxon>Archosauria</taxon>
        <taxon>Crocodylia</taxon>
        <taxon>Alligatoridae</taxon>
        <taxon>Alligatorinae</taxon>
        <taxon>Alligator</taxon>
    </lineage>
</organism>
<reference evidence="5" key="1">
    <citation type="submission" date="2025-08" db="UniProtKB">
        <authorList>
            <consortium name="RefSeq"/>
        </authorList>
    </citation>
    <scope>IDENTIFICATION</scope>
</reference>
<keyword evidence="1" id="KW-0072">Autophagy</keyword>
<dbReference type="GO" id="GO:0061909">
    <property type="term" value="P:autophagosome-lysosome fusion"/>
    <property type="evidence" value="ECO:0007669"/>
    <property type="project" value="TreeGrafter"/>
</dbReference>
<feature type="region of interest" description="Disordered" evidence="2">
    <location>
        <begin position="1"/>
        <end position="32"/>
    </location>
</feature>
<dbReference type="GO" id="GO:0097352">
    <property type="term" value="P:autophagosome maturation"/>
    <property type="evidence" value="ECO:0007669"/>
    <property type="project" value="TreeGrafter"/>
</dbReference>
<dbReference type="eggNOG" id="KOG1829">
    <property type="taxonomic scope" value="Eukaryota"/>
</dbReference>
<feature type="domain" description="Rubicon Homology" evidence="3">
    <location>
        <begin position="610"/>
        <end position="811"/>
    </location>
</feature>
<accession>A0A1U7S1D6</accession>
<dbReference type="PANTHER" id="PTHR45971:SF2">
    <property type="entry name" value="PROTEIN ASSOCIATED WITH UVRAG AS AUTOPHAGY ENHANCER"/>
    <property type="match status" value="1"/>
</dbReference>
<dbReference type="AlphaFoldDB" id="A0A1U7S1D6"/>
<feature type="region of interest" description="Disordered" evidence="2">
    <location>
        <begin position="142"/>
        <end position="174"/>
    </location>
</feature>
<dbReference type="GO" id="GO:0061910">
    <property type="term" value="P:autophagosome-endosome fusion"/>
    <property type="evidence" value="ECO:0007669"/>
    <property type="project" value="TreeGrafter"/>
</dbReference>
<dbReference type="Proteomes" id="UP000189705">
    <property type="component" value="Unplaced"/>
</dbReference>
<dbReference type="STRING" id="38654.A0A1U7S1D6"/>
<sequence>MPRGRGSATRRDPLWPEPLVFQEPGRGQSPGCLKKKKNDFPIMSLHAVILTSCNRTQVFKQASSQKLIKESHKVAVTESTLSSDPAKIAPLRTSCLAQTPQISVLPDEYSRPAVIGHAGNFGSYPDSTAAIKDILVSVLNASGSKPSSLPEETALQRAEHPDSDMECCEESSDGDYNDDSDADYTHCKVACIQTDIRFTRHQAFWDNTQCSSSKSSLGSSSCSFTGRSLITSSQNNLTHLEQFPPKNNCVTEVTLAGSTVTSLVNSVTSCSEKEHTNYSSPVEQPLTVITICPDSTANKLLEPTDSYETLEPRPLRDETSKTFHNFSQLEPSEQQVSTNTTSSLNTRTTSLNCPLRDIFMLPADVEKENAHFFVADMIIASLEKMKCIIFSHQTEYWGADETDGSVGSYPADLGMPSCARVHQSDSCSSDSGYEGYGVLQVNSSVNPALDREHRKCRCDSDSDDEFVIIELEDLENISSVPDDRYPDDGSSLESSCCSAEVTAQKLYRSFRKRWLQIEPEVQLSRCLDTTGQKFVNREDIPRALESSVNLAEEIKIKSRLRGTTDWAPPRSQIIFNIHPSEKREAVVAAQNFTCVGCGTPIECKYIRRLRYCDYLGKYFCDCCHTYTQSSIPARILMKWDFKKYHVCNFSKCLLDSIWQNPFFNVSCINKTLYTKAKELNRVREIQEQLLLMKKLLKTCRLAERVLKEYEQVPCHLTEELHLFSMDDLVKVKRGQLLPLLRDILKSSTSHIENCELCQAKGFICEFCQRSDLLFPFQMAICKRCTACKACFHKECFQSEKCPKCLRIAARRRLSETSSPVPF</sequence>
<dbReference type="GO" id="GO:1901981">
    <property type="term" value="F:phosphatidylinositol phosphate binding"/>
    <property type="evidence" value="ECO:0007669"/>
    <property type="project" value="TreeGrafter"/>
</dbReference>
<dbReference type="PANTHER" id="PTHR45971">
    <property type="entry name" value="PHOX (PX) DOMAIN-CONTAINING PROTEIN"/>
    <property type="match status" value="1"/>
</dbReference>
<dbReference type="RefSeq" id="XP_006033023.2">
    <property type="nucleotide sequence ID" value="XM_006032961.3"/>
</dbReference>
<feature type="compositionally biased region" description="Acidic residues" evidence="2">
    <location>
        <begin position="164"/>
        <end position="174"/>
    </location>
</feature>
<dbReference type="GeneID" id="102374930"/>
<evidence type="ECO:0000256" key="2">
    <source>
        <dbReference type="SAM" id="MobiDB-lite"/>
    </source>
</evidence>
<keyword evidence="4" id="KW-1185">Reference proteome</keyword>
<dbReference type="InterPro" id="IPR048569">
    <property type="entry name" value="RUBC_PIKBD"/>
</dbReference>
<dbReference type="KEGG" id="asn:102374930"/>
<evidence type="ECO:0000313" key="4">
    <source>
        <dbReference type="Proteomes" id="UP000189705"/>
    </source>
</evidence>
<name>A0A1U7S1D6_ALLSI</name>
<protein>
    <submittedName>
        <fullName evidence="5">Protein RUBCNL-like isoform X1</fullName>
    </submittedName>
</protein>
<gene>
    <name evidence="5" type="primary">RUBCNL</name>
</gene>
<dbReference type="InParanoid" id="A0A1U7S1D6"/>
<dbReference type="GO" id="GO:0000421">
    <property type="term" value="C:autophagosome membrane"/>
    <property type="evidence" value="ECO:0007669"/>
    <property type="project" value="TreeGrafter"/>
</dbReference>
<dbReference type="InterPro" id="IPR025258">
    <property type="entry name" value="RH_dom"/>
</dbReference>
<evidence type="ECO:0000313" key="5">
    <source>
        <dbReference type="RefSeq" id="XP_006033023.2"/>
    </source>
</evidence>
<evidence type="ECO:0000259" key="3">
    <source>
        <dbReference type="SMART" id="SM01175"/>
    </source>
</evidence>
<dbReference type="Pfam" id="PF21054">
    <property type="entry name" value="RUBC_PIKBD"/>
    <property type="match status" value="1"/>
</dbReference>
<dbReference type="CTD" id="80183"/>
<dbReference type="Pfam" id="PF13901">
    <property type="entry name" value="RH_dom"/>
    <property type="match status" value="1"/>
</dbReference>
<evidence type="ECO:0000256" key="1">
    <source>
        <dbReference type="ARBA" id="ARBA00023006"/>
    </source>
</evidence>
<proteinExistence type="predicted"/>
<dbReference type="InterPro" id="IPR052428">
    <property type="entry name" value="Autophagy_HostDef_Reg"/>
</dbReference>
<dbReference type="SMART" id="SM01175">
    <property type="entry name" value="DUF4206"/>
    <property type="match status" value="1"/>
</dbReference>